<dbReference type="AlphaFoldDB" id="A0A2M3ZNA1"/>
<protein>
    <submittedName>
        <fullName evidence="1">Putative secreted peptide</fullName>
    </submittedName>
</protein>
<proteinExistence type="predicted"/>
<dbReference type="EMBL" id="GGFM01009260">
    <property type="protein sequence ID" value="MBW30011.1"/>
    <property type="molecule type" value="Transcribed_RNA"/>
</dbReference>
<reference evidence="1" key="1">
    <citation type="submission" date="2018-01" db="EMBL/GenBank/DDBJ databases">
        <title>An insight into the sialome of Amazonian anophelines.</title>
        <authorList>
            <person name="Ribeiro J.M."/>
            <person name="Scarpassa V."/>
            <person name="Calvo E."/>
        </authorList>
    </citation>
    <scope>NUCLEOTIDE SEQUENCE</scope>
    <source>
        <tissue evidence="1">Salivary glands</tissue>
    </source>
</reference>
<name>A0A2M3ZNA1_9DIPT</name>
<organism evidence="1">
    <name type="scientific">Anopheles braziliensis</name>
    <dbReference type="NCBI Taxonomy" id="58242"/>
    <lineage>
        <taxon>Eukaryota</taxon>
        <taxon>Metazoa</taxon>
        <taxon>Ecdysozoa</taxon>
        <taxon>Arthropoda</taxon>
        <taxon>Hexapoda</taxon>
        <taxon>Insecta</taxon>
        <taxon>Pterygota</taxon>
        <taxon>Neoptera</taxon>
        <taxon>Endopterygota</taxon>
        <taxon>Diptera</taxon>
        <taxon>Nematocera</taxon>
        <taxon>Culicoidea</taxon>
        <taxon>Culicidae</taxon>
        <taxon>Anophelinae</taxon>
        <taxon>Anopheles</taxon>
    </lineage>
</organism>
<sequence>MVAPQTPAIRSPPVAVLVVAVAAAVPLQRHRERRRERVLVVFRPRTNIIIRREAEVTSCIHCMRTKLAVARVRTVHDLALPCAMSDRRTYCCQVNHAGYRPGERTIRNRSYCPCHGLLFRSLPRIVSTHCSNSSSKWVHRHPPRLGRMDRSIDILRARQQQEEVVLLRYRLQTQLVVVVPSQVSLHWRRILVRVHCQVHRHHRLLLHRPRRN</sequence>
<accession>A0A2M3ZNA1</accession>
<evidence type="ECO:0000313" key="1">
    <source>
        <dbReference type="EMBL" id="MBW30011.1"/>
    </source>
</evidence>